<keyword evidence="15" id="KW-1133">Transmembrane helix</keyword>
<keyword evidence="9 14" id="KW-0133">Cell shape</keyword>
<dbReference type="Gene3D" id="3.40.1190.10">
    <property type="entry name" value="Mur-like, catalytic domain"/>
    <property type="match status" value="1"/>
</dbReference>
<keyword evidence="11 14" id="KW-0131">Cell cycle</keyword>
<dbReference type="GO" id="GO:0071555">
    <property type="term" value="P:cell wall organization"/>
    <property type="evidence" value="ECO:0007669"/>
    <property type="project" value="UniProtKB-KW"/>
</dbReference>
<evidence type="ECO:0000256" key="7">
    <source>
        <dbReference type="ARBA" id="ARBA00022741"/>
    </source>
</evidence>
<comment type="caution">
    <text evidence="19">The sequence shown here is derived from an EMBL/GenBank/DDBJ whole genome shotgun (WGS) entry which is preliminary data.</text>
</comment>
<reference evidence="19 20" key="1">
    <citation type="submission" date="2019-03" db="EMBL/GenBank/DDBJ databases">
        <title>Genomic Encyclopedia of Type Strains, Phase IV (KMG-IV): sequencing the most valuable type-strain genomes for metagenomic binning, comparative biology and taxonomic classification.</title>
        <authorList>
            <person name="Goeker M."/>
        </authorList>
    </citation>
    <scope>NUCLEOTIDE SEQUENCE [LARGE SCALE GENOMIC DNA]</scope>
    <source>
        <strain evidence="19 20">DSM 19345</strain>
    </source>
</reference>
<dbReference type="InterPro" id="IPR050061">
    <property type="entry name" value="MurCDEF_pg_biosynth"/>
</dbReference>
<dbReference type="NCBIfam" id="TIGR01082">
    <property type="entry name" value="murC"/>
    <property type="match status" value="1"/>
</dbReference>
<proteinExistence type="inferred from homology"/>
<dbReference type="PANTHER" id="PTHR43445">
    <property type="entry name" value="UDP-N-ACETYLMURAMATE--L-ALANINE LIGASE-RELATED"/>
    <property type="match status" value="1"/>
</dbReference>
<organism evidence="19 20">
    <name type="scientific">Tepidamorphus gemmatus</name>
    <dbReference type="NCBI Taxonomy" id="747076"/>
    <lineage>
        <taxon>Bacteria</taxon>
        <taxon>Pseudomonadati</taxon>
        <taxon>Pseudomonadota</taxon>
        <taxon>Alphaproteobacteria</taxon>
        <taxon>Hyphomicrobiales</taxon>
        <taxon>Tepidamorphaceae</taxon>
        <taxon>Tepidamorphus</taxon>
    </lineage>
</organism>
<keyword evidence="15" id="KW-0812">Transmembrane</keyword>
<protein>
    <recommendedName>
        <fullName evidence="3 14">UDP-N-acetylmuramate--L-alanine ligase</fullName>
        <ecNumber evidence="3 14">6.3.2.8</ecNumber>
    </recommendedName>
    <alternativeName>
        <fullName evidence="14">UDP-N-acetylmuramoyl-L-alanine synthetase</fullName>
    </alternativeName>
</protein>
<dbReference type="SUPFAM" id="SSF51984">
    <property type="entry name" value="MurCD N-terminal domain"/>
    <property type="match status" value="1"/>
</dbReference>
<evidence type="ECO:0000313" key="19">
    <source>
        <dbReference type="EMBL" id="TCT13503.1"/>
    </source>
</evidence>
<evidence type="ECO:0000313" key="20">
    <source>
        <dbReference type="Proteomes" id="UP000295678"/>
    </source>
</evidence>
<evidence type="ECO:0000256" key="6">
    <source>
        <dbReference type="ARBA" id="ARBA00022618"/>
    </source>
</evidence>
<dbReference type="Gene3D" id="3.40.50.720">
    <property type="entry name" value="NAD(P)-binding Rossmann-like Domain"/>
    <property type="match status" value="1"/>
</dbReference>
<dbReference type="SUPFAM" id="SSF53623">
    <property type="entry name" value="MurD-like peptide ligases, catalytic domain"/>
    <property type="match status" value="1"/>
</dbReference>
<comment type="similarity">
    <text evidence="14">Belongs to the MurCDEF family.</text>
</comment>
<evidence type="ECO:0000259" key="17">
    <source>
        <dbReference type="Pfam" id="PF02875"/>
    </source>
</evidence>
<evidence type="ECO:0000256" key="10">
    <source>
        <dbReference type="ARBA" id="ARBA00022984"/>
    </source>
</evidence>
<keyword evidence="7 14" id="KW-0547">Nucleotide-binding</keyword>
<dbReference type="InterPro" id="IPR004101">
    <property type="entry name" value="Mur_ligase_C"/>
</dbReference>
<evidence type="ECO:0000256" key="11">
    <source>
        <dbReference type="ARBA" id="ARBA00023306"/>
    </source>
</evidence>
<dbReference type="Proteomes" id="UP000295678">
    <property type="component" value="Unassembled WGS sequence"/>
</dbReference>
<keyword evidence="20" id="KW-1185">Reference proteome</keyword>
<name>A0A4R3MJI6_9HYPH</name>
<comment type="function">
    <text evidence="14">Cell wall formation.</text>
</comment>
<comment type="subcellular location">
    <subcellularLocation>
        <location evidence="1 14">Cytoplasm</location>
    </subcellularLocation>
</comment>
<dbReference type="PANTHER" id="PTHR43445:SF3">
    <property type="entry name" value="UDP-N-ACETYLMURAMATE--L-ALANINE LIGASE"/>
    <property type="match status" value="1"/>
</dbReference>
<keyword evidence="8 14" id="KW-0067">ATP-binding</keyword>
<keyword evidence="4 14" id="KW-0963">Cytoplasm</keyword>
<dbReference type="GO" id="GO:0005524">
    <property type="term" value="F:ATP binding"/>
    <property type="evidence" value="ECO:0007669"/>
    <property type="project" value="UniProtKB-UniRule"/>
</dbReference>
<evidence type="ECO:0000256" key="5">
    <source>
        <dbReference type="ARBA" id="ARBA00022598"/>
    </source>
</evidence>
<dbReference type="GO" id="GO:0008360">
    <property type="term" value="P:regulation of cell shape"/>
    <property type="evidence" value="ECO:0007669"/>
    <property type="project" value="UniProtKB-KW"/>
</dbReference>
<dbReference type="EC" id="6.3.2.8" evidence="3 14"/>
<evidence type="ECO:0000259" key="16">
    <source>
        <dbReference type="Pfam" id="PF01225"/>
    </source>
</evidence>
<evidence type="ECO:0000259" key="18">
    <source>
        <dbReference type="Pfam" id="PF08245"/>
    </source>
</evidence>
<evidence type="ECO:0000256" key="15">
    <source>
        <dbReference type="SAM" id="Phobius"/>
    </source>
</evidence>
<dbReference type="UniPathway" id="UPA00219"/>
<feature type="transmembrane region" description="Helical" evidence="15">
    <location>
        <begin position="12"/>
        <end position="34"/>
    </location>
</feature>
<feature type="domain" description="Mur ligase N-terminal catalytic" evidence="16">
    <location>
        <begin position="10"/>
        <end position="107"/>
    </location>
</feature>
<evidence type="ECO:0000256" key="8">
    <source>
        <dbReference type="ARBA" id="ARBA00022840"/>
    </source>
</evidence>
<evidence type="ECO:0000256" key="13">
    <source>
        <dbReference type="ARBA" id="ARBA00047833"/>
    </source>
</evidence>
<dbReference type="GO" id="GO:0008763">
    <property type="term" value="F:UDP-N-acetylmuramate-L-alanine ligase activity"/>
    <property type="evidence" value="ECO:0007669"/>
    <property type="project" value="UniProtKB-UniRule"/>
</dbReference>
<dbReference type="RefSeq" id="WP_132804884.1">
    <property type="nucleotide sequence ID" value="NZ_SMAK01000001.1"/>
</dbReference>
<dbReference type="HAMAP" id="MF_00046">
    <property type="entry name" value="MurC"/>
    <property type="match status" value="1"/>
</dbReference>
<dbReference type="InterPro" id="IPR036615">
    <property type="entry name" value="Mur_ligase_C_dom_sf"/>
</dbReference>
<feature type="domain" description="Mur ligase C-terminal" evidence="17">
    <location>
        <begin position="323"/>
        <end position="453"/>
    </location>
</feature>
<keyword evidence="6 14" id="KW-0132">Cell division</keyword>
<feature type="domain" description="Mur ligase central" evidence="18">
    <location>
        <begin position="112"/>
        <end position="301"/>
    </location>
</feature>
<dbReference type="Pfam" id="PF01225">
    <property type="entry name" value="Mur_ligase"/>
    <property type="match status" value="1"/>
</dbReference>
<dbReference type="OrthoDB" id="9804126at2"/>
<evidence type="ECO:0000256" key="14">
    <source>
        <dbReference type="HAMAP-Rule" id="MF_00046"/>
    </source>
</evidence>
<gene>
    <name evidence="14" type="primary">murC</name>
    <name evidence="19" type="ORF">EDC22_101371</name>
</gene>
<feature type="binding site" evidence="14">
    <location>
        <begin position="114"/>
        <end position="120"/>
    </location>
    <ligand>
        <name>ATP</name>
        <dbReference type="ChEBI" id="CHEBI:30616"/>
    </ligand>
</feature>
<dbReference type="GO" id="GO:0009252">
    <property type="term" value="P:peptidoglycan biosynthetic process"/>
    <property type="evidence" value="ECO:0007669"/>
    <property type="project" value="UniProtKB-UniRule"/>
</dbReference>
<keyword evidence="15" id="KW-0472">Membrane</keyword>
<dbReference type="AlphaFoldDB" id="A0A4R3MJI6"/>
<evidence type="ECO:0000256" key="12">
    <source>
        <dbReference type="ARBA" id="ARBA00023316"/>
    </source>
</evidence>
<dbReference type="InterPro" id="IPR005758">
    <property type="entry name" value="UDP-N-AcMur_Ala_ligase_MurC"/>
</dbReference>
<keyword evidence="5 14" id="KW-0436">Ligase</keyword>
<dbReference type="Pfam" id="PF02875">
    <property type="entry name" value="Mur_ligase_C"/>
    <property type="match status" value="1"/>
</dbReference>
<evidence type="ECO:0000256" key="4">
    <source>
        <dbReference type="ARBA" id="ARBA00022490"/>
    </source>
</evidence>
<keyword evidence="12 14" id="KW-0961">Cell wall biogenesis/degradation</keyword>
<dbReference type="InterPro" id="IPR013221">
    <property type="entry name" value="Mur_ligase_cen"/>
</dbReference>
<keyword evidence="10 14" id="KW-0573">Peptidoglycan synthesis</keyword>
<evidence type="ECO:0000256" key="2">
    <source>
        <dbReference type="ARBA" id="ARBA00004752"/>
    </source>
</evidence>
<comment type="catalytic activity">
    <reaction evidence="13 14">
        <text>UDP-N-acetyl-alpha-D-muramate + L-alanine + ATP = UDP-N-acetyl-alpha-D-muramoyl-L-alanine + ADP + phosphate + H(+)</text>
        <dbReference type="Rhea" id="RHEA:23372"/>
        <dbReference type="ChEBI" id="CHEBI:15378"/>
        <dbReference type="ChEBI" id="CHEBI:30616"/>
        <dbReference type="ChEBI" id="CHEBI:43474"/>
        <dbReference type="ChEBI" id="CHEBI:57972"/>
        <dbReference type="ChEBI" id="CHEBI:70757"/>
        <dbReference type="ChEBI" id="CHEBI:83898"/>
        <dbReference type="ChEBI" id="CHEBI:456216"/>
        <dbReference type="EC" id="6.3.2.8"/>
    </reaction>
</comment>
<dbReference type="Gene3D" id="3.90.190.20">
    <property type="entry name" value="Mur ligase, C-terminal domain"/>
    <property type="match status" value="1"/>
</dbReference>
<dbReference type="GO" id="GO:0005737">
    <property type="term" value="C:cytoplasm"/>
    <property type="evidence" value="ECO:0007669"/>
    <property type="project" value="UniProtKB-SubCell"/>
</dbReference>
<accession>A0A4R3MJI6</accession>
<sequence length="479" mass="50413">MRPPSETGPIHFIAIGGIGMSGIAEILLSLGYAVQGSDIADGANLRRLAAKGARVFVGHAADNLGEARVVVVSTAIKPDNPELVAARARRIPVVHRSEMLAELMRPRRGIAIAGTHGKTTTTTLMATLAEAGGLDPTVVNGGILNAWGTNARLGSGDWIVVEADESDGSFLRLPAEIGIVTNIDPEHLDHFGTFDAVQAAFRAFVMHLPFYGCAVMCIDHPVVRQVAASVGDREILTYGTSEDAMVRLVDLSETRGGTRFAVEFRRATGRDRSIVDRIGDIVLPMPGAHNALNATATIAVARRLGIADDAIRAALAGFAGVKRRFTQTGEWNGVRIFDDYGHHPVEIAAVLRAARGAADGRVIALMQPHRYTRLSSLMADFATCFSDADTVFVADVYAAGETPIAGADRDGLVAAIRAAGHRDVRPLAGPEAIPGEIAAITRPGDLVIFLGAGSITQWAHALPGQLAAIARTGTTEAQG</sequence>
<dbReference type="SUPFAM" id="SSF53244">
    <property type="entry name" value="MurD-like peptide ligases, peptide-binding domain"/>
    <property type="match status" value="1"/>
</dbReference>
<comment type="pathway">
    <text evidence="2 14">Cell wall biogenesis; peptidoglycan biosynthesis.</text>
</comment>
<evidence type="ECO:0000256" key="3">
    <source>
        <dbReference type="ARBA" id="ARBA00012211"/>
    </source>
</evidence>
<evidence type="ECO:0000256" key="9">
    <source>
        <dbReference type="ARBA" id="ARBA00022960"/>
    </source>
</evidence>
<evidence type="ECO:0000256" key="1">
    <source>
        <dbReference type="ARBA" id="ARBA00004496"/>
    </source>
</evidence>
<dbReference type="Pfam" id="PF08245">
    <property type="entry name" value="Mur_ligase_M"/>
    <property type="match status" value="1"/>
</dbReference>
<dbReference type="InterPro" id="IPR000713">
    <property type="entry name" value="Mur_ligase_N"/>
</dbReference>
<dbReference type="EMBL" id="SMAK01000001">
    <property type="protein sequence ID" value="TCT13503.1"/>
    <property type="molecule type" value="Genomic_DNA"/>
</dbReference>
<dbReference type="InterPro" id="IPR036565">
    <property type="entry name" value="Mur-like_cat_sf"/>
</dbReference>
<dbReference type="GO" id="GO:0051301">
    <property type="term" value="P:cell division"/>
    <property type="evidence" value="ECO:0007669"/>
    <property type="project" value="UniProtKB-KW"/>
</dbReference>